<evidence type="ECO:0000256" key="6">
    <source>
        <dbReference type="ARBA" id="ARBA00022723"/>
    </source>
</evidence>
<evidence type="ECO:0000256" key="15">
    <source>
        <dbReference type="ARBA" id="ARBA00055883"/>
    </source>
</evidence>
<dbReference type="InterPro" id="IPR023585">
    <property type="entry name" value="Ile-tRNA-ligase_type1"/>
</dbReference>
<dbReference type="OrthoDB" id="10264412at2759"/>
<dbReference type="InterPro" id="IPR009080">
    <property type="entry name" value="tRNAsynth_Ia_anticodon-bd"/>
</dbReference>
<dbReference type="EC" id="6.1.1.5" evidence="3"/>
<evidence type="ECO:0000256" key="14">
    <source>
        <dbReference type="ARBA" id="ARBA00051282"/>
    </source>
</evidence>
<dbReference type="PRINTS" id="PR00984">
    <property type="entry name" value="TRNASYNTHILE"/>
</dbReference>
<evidence type="ECO:0000256" key="5">
    <source>
        <dbReference type="ARBA" id="ARBA00022598"/>
    </source>
</evidence>
<keyword evidence="8 17" id="KW-0067">ATP-binding</keyword>
<keyword evidence="5 17" id="KW-0436">Ligase</keyword>
<dbReference type="FunFam" id="1.10.730.20:FF:000002">
    <property type="entry name" value="isoleucine--tRNA ligase, mitochondrial"/>
    <property type="match status" value="1"/>
</dbReference>
<dbReference type="InterPro" id="IPR014729">
    <property type="entry name" value="Rossmann-like_a/b/a_fold"/>
</dbReference>
<dbReference type="Pfam" id="PF08264">
    <property type="entry name" value="Anticodon_1"/>
    <property type="match status" value="1"/>
</dbReference>
<dbReference type="Gene3D" id="3.90.740.10">
    <property type="entry name" value="Valyl/Leucyl/Isoleucyl-tRNA synthetase, editing domain"/>
    <property type="match status" value="1"/>
</dbReference>
<dbReference type="SUPFAM" id="SSF47323">
    <property type="entry name" value="Anticodon-binding domain of a subclass of class I aminoacyl-tRNA synthetases"/>
    <property type="match status" value="1"/>
</dbReference>
<dbReference type="Gene3D" id="3.40.50.620">
    <property type="entry name" value="HUPs"/>
    <property type="match status" value="2"/>
</dbReference>
<evidence type="ECO:0000256" key="3">
    <source>
        <dbReference type="ARBA" id="ARBA00013165"/>
    </source>
</evidence>
<dbReference type="Gene3D" id="1.10.10.830">
    <property type="entry name" value="Ile-tRNA synthetase CP2 domain-like"/>
    <property type="match status" value="1"/>
</dbReference>
<dbReference type="InterPro" id="IPR009008">
    <property type="entry name" value="Val/Leu/Ile-tRNA-synth_edit"/>
</dbReference>
<evidence type="ECO:0000313" key="21">
    <source>
        <dbReference type="Proteomes" id="UP001152320"/>
    </source>
</evidence>
<dbReference type="CDD" id="cd07960">
    <property type="entry name" value="Anticodon_Ia_Ile_BEm"/>
    <property type="match status" value="1"/>
</dbReference>
<evidence type="ECO:0000259" key="19">
    <source>
        <dbReference type="Pfam" id="PF08264"/>
    </source>
</evidence>
<evidence type="ECO:0000256" key="12">
    <source>
        <dbReference type="ARBA" id="ARBA00023146"/>
    </source>
</evidence>
<keyword evidence="4" id="KW-0963">Cytoplasm</keyword>
<dbReference type="FunFam" id="3.40.50.620:FF:000152">
    <property type="entry name" value="Isoleucine--tRNA ligase"/>
    <property type="match status" value="1"/>
</dbReference>
<dbReference type="HAMAP" id="MF_02002">
    <property type="entry name" value="Ile_tRNA_synth_type1"/>
    <property type="match status" value="1"/>
</dbReference>
<dbReference type="Proteomes" id="UP001152320">
    <property type="component" value="Chromosome 12"/>
</dbReference>
<evidence type="ECO:0000256" key="1">
    <source>
        <dbReference type="ARBA" id="ARBA00004305"/>
    </source>
</evidence>
<dbReference type="GO" id="GO:0005524">
    <property type="term" value="F:ATP binding"/>
    <property type="evidence" value="ECO:0007669"/>
    <property type="project" value="UniProtKB-KW"/>
</dbReference>
<feature type="domain" description="Methionyl/Valyl/Leucyl/Isoleucyl-tRNA synthetase anticodon-binding" evidence="19">
    <location>
        <begin position="776"/>
        <end position="909"/>
    </location>
</feature>
<gene>
    <name evidence="20" type="ORF">HOLleu_25433</name>
</gene>
<dbReference type="GO" id="GO:0002161">
    <property type="term" value="F:aminoacyl-tRNA deacylase activity"/>
    <property type="evidence" value="ECO:0007669"/>
    <property type="project" value="InterPro"/>
</dbReference>
<evidence type="ECO:0000256" key="9">
    <source>
        <dbReference type="ARBA" id="ARBA00022917"/>
    </source>
</evidence>
<accession>A0A9Q1BRY7</accession>
<keyword evidence="11" id="KW-0496">Mitochondrion</keyword>
<name>A0A9Q1BRY7_HOLLE</name>
<keyword evidence="9 17" id="KW-0648">Protein biosynthesis</keyword>
<dbReference type="Gene3D" id="1.10.730.20">
    <property type="match status" value="1"/>
</dbReference>
<feature type="domain" description="Aminoacyl-tRNA synthetase class Ia" evidence="18">
    <location>
        <begin position="116"/>
        <end position="727"/>
    </location>
</feature>
<dbReference type="PROSITE" id="PS00178">
    <property type="entry name" value="AA_TRNA_LIGASE_I"/>
    <property type="match status" value="1"/>
</dbReference>
<dbReference type="FunFam" id="1.10.10.830:FF:000002">
    <property type="entry name" value="Isoleucine--tRNA ligase, mitochondrial"/>
    <property type="match status" value="1"/>
</dbReference>
<comment type="function">
    <text evidence="15">Aminoacyl-tRNA synthetase that catalyzes the specific attachment of isoleucine to its cognate tRNA (tRNA(Ile)).</text>
</comment>
<comment type="caution">
    <text evidence="20">The sequence shown here is derived from an EMBL/GenBank/DDBJ whole genome shotgun (WGS) entry which is preliminary data.</text>
</comment>
<dbReference type="EMBL" id="JAIZAY010000012">
    <property type="protein sequence ID" value="KAJ8032028.1"/>
    <property type="molecule type" value="Genomic_DNA"/>
</dbReference>
<keyword evidence="12 17" id="KW-0030">Aminoacyl-tRNA synthetase</keyword>
<dbReference type="PANTHER" id="PTHR42765:SF1">
    <property type="entry name" value="ISOLEUCINE--TRNA LIGASE, MITOCHONDRIAL"/>
    <property type="match status" value="1"/>
</dbReference>
<dbReference type="Pfam" id="PF00133">
    <property type="entry name" value="tRNA-synt_1"/>
    <property type="match status" value="1"/>
</dbReference>
<evidence type="ECO:0000259" key="18">
    <source>
        <dbReference type="Pfam" id="PF00133"/>
    </source>
</evidence>
<evidence type="ECO:0000256" key="2">
    <source>
        <dbReference type="ARBA" id="ARBA00005594"/>
    </source>
</evidence>
<evidence type="ECO:0000313" key="20">
    <source>
        <dbReference type="EMBL" id="KAJ8032028.1"/>
    </source>
</evidence>
<dbReference type="FunFam" id="3.40.50.620:FF:000128">
    <property type="entry name" value="Isoleucyl-tRNA synthetase 2, mitochondrial"/>
    <property type="match status" value="1"/>
</dbReference>
<dbReference type="InterPro" id="IPR002300">
    <property type="entry name" value="aa-tRNA-synth_Ia"/>
</dbReference>
<sequence>MLLCKWRTLNPRVPFSLHITYNVRLSLNINADGYKPYPCWPRSAEGQRPTNINESTTTGLPILTMRNYTERLFAQPNRRFSSKKYSKTLKLPQTSFELWGAGKRETDVQKVCRFDDLYTWQSKEKRSKEFCLHDGPPYANGDPHLGHAVNKILKDIINRYKLLCGYKIHYVPGWDCHGLPIELKAISEKPEDFQSMKPQEIREKAKKFAKGAIKKQMSAFKRWGVMADWKNCYYTFDKEFEASQLELFYKMYSKGVIFRDWKPVNWSPSSRTALAEAELEYNLQHVSPSIYVKFPLQKVPSPLTLCFENKKGVSCLIWTTTPWTIPANQAICYMPSKKYALVRCQETDDWMIVAAERLEETAKILEMELQVESTFDGSDLEGCYCNHPTIKDRVIPLLPAYHVKMSLGTGLVHTAPAHGTEDFNVGLQYKLPMPCLVDGQGIYTTEAGPDLCGKNVLKDGNEIVIEQLRSHNALLHLTSYEHSYPYDWRTKQPIIIRASRQWFVDTSAIKEHAEKCLEEVSTIPGNAITNMKNSLSNRSFWCISRQRVWGVPIPVFYHKTTGEPLVTRHTIEHIISLVQKHGTDCWWSLSMDELLPEIVLQKSNVYGHPSDYERGKDILDIWFDSGSTWFHVLKGGQADVYLEGEDQYGAWFQTSLLTSVALQNTAPYRSLLVHGFTLDGQGRKMSKSLGNVVDPDLIINGGKDKKTDPVYGADVLRWKVADSDWTNRVLITPDFFAAANQNILKIRNTLRYFLGNLHDFQVESDCLPLDELTLFDQYMLHLLHEYANEVTEAYERYDFSDVTRNAIDFIHNKVSALYLDTVKDRLYCEASHSRLRKSCQTVLFHMLEVTVRSLAPILPHLAEEVYLHYAHSQEDAMSVFKTGWFTCDPLWHQSDLSMRWEVLLMIRKVFHDAIKKSSSSRDHDVIIQTDNEELFSLLQETQPEMNSCTSELTELLMASFVSLVDKNINVGNEGSIQVEQKVLVNTQENKAVACPYTLVIQQASHNRCERCRKYTAPIPGQPCNRCIKVLADGWE</sequence>
<dbReference type="GO" id="GO:0006428">
    <property type="term" value="P:isoleucyl-tRNA aminoacylation"/>
    <property type="evidence" value="ECO:0007669"/>
    <property type="project" value="InterPro"/>
</dbReference>
<dbReference type="SUPFAM" id="SSF50677">
    <property type="entry name" value="ValRS/IleRS/LeuRS editing domain"/>
    <property type="match status" value="1"/>
</dbReference>
<protein>
    <recommendedName>
        <fullName evidence="16">Isoleucine--tRNA ligase, mitochondrial</fullName>
        <ecNumber evidence="3">6.1.1.5</ecNumber>
    </recommendedName>
    <alternativeName>
        <fullName evidence="13">Isoleucyl-tRNA synthetase</fullName>
    </alternativeName>
</protein>
<dbReference type="GO" id="GO:0004822">
    <property type="term" value="F:isoleucine-tRNA ligase activity"/>
    <property type="evidence" value="ECO:0007669"/>
    <property type="project" value="UniProtKB-EC"/>
</dbReference>
<dbReference type="FunFam" id="3.90.740.10:FF:000009">
    <property type="entry name" value="Isoleucyl-tRNA synthetase 2, mitochondrial"/>
    <property type="match status" value="1"/>
</dbReference>
<evidence type="ECO:0000256" key="13">
    <source>
        <dbReference type="ARBA" id="ARBA00032665"/>
    </source>
</evidence>
<evidence type="ECO:0000256" key="8">
    <source>
        <dbReference type="ARBA" id="ARBA00022840"/>
    </source>
</evidence>
<comment type="subcellular location">
    <subcellularLocation>
        <location evidence="1">Mitochondrion matrix</location>
    </subcellularLocation>
</comment>
<dbReference type="InterPro" id="IPR050081">
    <property type="entry name" value="Ile-tRNA_ligase"/>
</dbReference>
<evidence type="ECO:0000256" key="16">
    <source>
        <dbReference type="ARBA" id="ARBA00068280"/>
    </source>
</evidence>
<dbReference type="GO" id="GO:0046872">
    <property type="term" value="F:metal ion binding"/>
    <property type="evidence" value="ECO:0007669"/>
    <property type="project" value="UniProtKB-KW"/>
</dbReference>
<keyword evidence="7 17" id="KW-0547">Nucleotide-binding</keyword>
<evidence type="ECO:0000256" key="17">
    <source>
        <dbReference type="RuleBase" id="RU363035"/>
    </source>
</evidence>
<reference evidence="20" key="1">
    <citation type="submission" date="2021-10" db="EMBL/GenBank/DDBJ databases">
        <title>Tropical sea cucumber genome reveals ecological adaptation and Cuvierian tubules defense mechanism.</title>
        <authorList>
            <person name="Chen T."/>
        </authorList>
    </citation>
    <scope>NUCLEOTIDE SEQUENCE</scope>
    <source>
        <strain evidence="20">Nanhai2018</strain>
        <tissue evidence="20">Muscle</tissue>
    </source>
</reference>
<dbReference type="GO" id="GO:0032543">
    <property type="term" value="P:mitochondrial translation"/>
    <property type="evidence" value="ECO:0007669"/>
    <property type="project" value="TreeGrafter"/>
</dbReference>
<evidence type="ECO:0000256" key="11">
    <source>
        <dbReference type="ARBA" id="ARBA00023128"/>
    </source>
</evidence>
<comment type="catalytic activity">
    <reaction evidence="14">
        <text>tRNA(Ile) + L-isoleucine + ATP = L-isoleucyl-tRNA(Ile) + AMP + diphosphate</text>
        <dbReference type="Rhea" id="RHEA:11060"/>
        <dbReference type="Rhea" id="RHEA-COMP:9666"/>
        <dbReference type="Rhea" id="RHEA-COMP:9695"/>
        <dbReference type="ChEBI" id="CHEBI:30616"/>
        <dbReference type="ChEBI" id="CHEBI:33019"/>
        <dbReference type="ChEBI" id="CHEBI:58045"/>
        <dbReference type="ChEBI" id="CHEBI:78442"/>
        <dbReference type="ChEBI" id="CHEBI:78528"/>
        <dbReference type="ChEBI" id="CHEBI:456215"/>
        <dbReference type="EC" id="6.1.1.5"/>
    </reaction>
    <physiologicalReaction direction="left-to-right" evidence="14">
        <dbReference type="Rhea" id="RHEA:11061"/>
    </physiologicalReaction>
</comment>
<evidence type="ECO:0000256" key="7">
    <source>
        <dbReference type="ARBA" id="ARBA00022741"/>
    </source>
</evidence>
<comment type="similarity">
    <text evidence="2 17">Belongs to the class-I aminoacyl-tRNA synthetase family.</text>
</comment>
<dbReference type="GO" id="GO:0000049">
    <property type="term" value="F:tRNA binding"/>
    <property type="evidence" value="ECO:0007669"/>
    <property type="project" value="InterPro"/>
</dbReference>
<dbReference type="AlphaFoldDB" id="A0A9Q1BRY7"/>
<evidence type="ECO:0000256" key="10">
    <source>
        <dbReference type="ARBA" id="ARBA00022946"/>
    </source>
</evidence>
<organism evidence="20 21">
    <name type="scientific">Holothuria leucospilota</name>
    <name type="common">Black long sea cucumber</name>
    <name type="synonym">Mertensiothuria leucospilota</name>
    <dbReference type="NCBI Taxonomy" id="206669"/>
    <lineage>
        <taxon>Eukaryota</taxon>
        <taxon>Metazoa</taxon>
        <taxon>Echinodermata</taxon>
        <taxon>Eleutherozoa</taxon>
        <taxon>Echinozoa</taxon>
        <taxon>Holothuroidea</taxon>
        <taxon>Aspidochirotacea</taxon>
        <taxon>Aspidochirotida</taxon>
        <taxon>Holothuriidae</taxon>
        <taxon>Holothuria</taxon>
    </lineage>
</organism>
<dbReference type="SUPFAM" id="SSF52374">
    <property type="entry name" value="Nucleotidylyl transferase"/>
    <property type="match status" value="1"/>
</dbReference>
<dbReference type="InterPro" id="IPR001412">
    <property type="entry name" value="aa-tRNA-synth_I_CS"/>
</dbReference>
<proteinExistence type="inferred from homology"/>
<keyword evidence="6" id="KW-0479">Metal-binding</keyword>
<dbReference type="InterPro" id="IPR013155">
    <property type="entry name" value="M/V/L/I-tRNA-synth_anticd-bd"/>
</dbReference>
<dbReference type="PANTHER" id="PTHR42765">
    <property type="entry name" value="SOLEUCYL-TRNA SYNTHETASE"/>
    <property type="match status" value="1"/>
</dbReference>
<dbReference type="InterPro" id="IPR002301">
    <property type="entry name" value="Ile-tRNA-ligase"/>
</dbReference>
<keyword evidence="21" id="KW-1185">Reference proteome</keyword>
<dbReference type="NCBIfam" id="TIGR00392">
    <property type="entry name" value="ileS"/>
    <property type="match status" value="1"/>
</dbReference>
<dbReference type="CDD" id="cd00818">
    <property type="entry name" value="IleRS_core"/>
    <property type="match status" value="1"/>
</dbReference>
<evidence type="ECO:0000256" key="4">
    <source>
        <dbReference type="ARBA" id="ARBA00022490"/>
    </source>
</evidence>
<keyword evidence="10" id="KW-0809">Transit peptide</keyword>
<dbReference type="GO" id="GO:0005759">
    <property type="term" value="C:mitochondrial matrix"/>
    <property type="evidence" value="ECO:0007669"/>
    <property type="project" value="UniProtKB-SubCell"/>
</dbReference>
<dbReference type="InterPro" id="IPR033708">
    <property type="entry name" value="Anticodon_Ile_BEm"/>
</dbReference>